<evidence type="ECO:0000313" key="2">
    <source>
        <dbReference type="Proteomes" id="UP000001075"/>
    </source>
</evidence>
<protein>
    <submittedName>
        <fullName evidence="1">Uncharacterized protein</fullName>
    </submittedName>
</protein>
<organism evidence="1 2">
    <name type="scientific">Cricetulus griseus</name>
    <name type="common">Chinese hamster</name>
    <name type="synonym">Cricetulus barabensis griseus</name>
    <dbReference type="NCBI Taxonomy" id="10029"/>
    <lineage>
        <taxon>Eukaryota</taxon>
        <taxon>Metazoa</taxon>
        <taxon>Chordata</taxon>
        <taxon>Craniata</taxon>
        <taxon>Vertebrata</taxon>
        <taxon>Euteleostomi</taxon>
        <taxon>Mammalia</taxon>
        <taxon>Eutheria</taxon>
        <taxon>Euarchontoglires</taxon>
        <taxon>Glires</taxon>
        <taxon>Rodentia</taxon>
        <taxon>Myomorpha</taxon>
        <taxon>Muroidea</taxon>
        <taxon>Cricetidae</taxon>
        <taxon>Cricetinae</taxon>
        <taxon>Cricetulus</taxon>
    </lineage>
</organism>
<evidence type="ECO:0000313" key="1">
    <source>
        <dbReference type="EMBL" id="EGW11241.1"/>
    </source>
</evidence>
<dbReference type="Proteomes" id="UP000001075">
    <property type="component" value="Unassembled WGS sequence"/>
</dbReference>
<name>G3I778_CRIGR</name>
<dbReference type="EMBL" id="JH001411">
    <property type="protein sequence ID" value="EGW11241.1"/>
    <property type="molecule type" value="Genomic_DNA"/>
</dbReference>
<sequence>MDDKSFGKTDKNHESPVPFLCPKAKAHLLQEAMAKKTDILTCNQKAILRGREKVANKPVFLLSQYFSWKTGASISSEKTQTLLETQM</sequence>
<dbReference type="InParanoid" id="G3I778"/>
<proteinExistence type="predicted"/>
<reference evidence="2" key="1">
    <citation type="journal article" date="2011" name="Nat. Biotechnol.">
        <title>The genomic sequence of the Chinese hamster ovary (CHO)-K1 cell line.</title>
        <authorList>
            <person name="Xu X."/>
            <person name="Nagarajan H."/>
            <person name="Lewis N.E."/>
            <person name="Pan S."/>
            <person name="Cai Z."/>
            <person name="Liu X."/>
            <person name="Chen W."/>
            <person name="Xie M."/>
            <person name="Wang W."/>
            <person name="Hammond S."/>
            <person name="Andersen M.R."/>
            <person name="Neff N."/>
            <person name="Passarelli B."/>
            <person name="Koh W."/>
            <person name="Fan H.C."/>
            <person name="Wang J."/>
            <person name="Gui Y."/>
            <person name="Lee K.H."/>
            <person name="Betenbaugh M.J."/>
            <person name="Quake S.R."/>
            <person name="Famili I."/>
            <person name="Palsson B.O."/>
            <person name="Wang J."/>
        </authorList>
    </citation>
    <scope>NUCLEOTIDE SEQUENCE [LARGE SCALE GENOMIC DNA]</scope>
    <source>
        <strain evidence="2">CHO K1 cell line</strain>
    </source>
</reference>
<gene>
    <name evidence="1" type="ORF">I79_019363</name>
</gene>
<accession>G3I778</accession>
<dbReference type="AlphaFoldDB" id="G3I778"/>